<protein>
    <recommendedName>
        <fullName evidence="4">DUF378 domain-containing protein</fullName>
    </recommendedName>
</protein>
<dbReference type="InterPro" id="IPR007211">
    <property type="entry name" value="DUF378"/>
</dbReference>
<dbReference type="OrthoDB" id="9812136at2"/>
<keyword evidence="1" id="KW-0812">Transmembrane</keyword>
<evidence type="ECO:0008006" key="4">
    <source>
        <dbReference type="Google" id="ProtNLM"/>
    </source>
</evidence>
<accession>A0A0F5FM31</accession>
<name>A0A0F5FM31_9HYPH</name>
<gene>
    <name evidence="2" type="ORF">VE26_08580</name>
</gene>
<dbReference type="PANTHER" id="PTHR37304:SF1">
    <property type="entry name" value="MEMBRANE PROTEIN"/>
    <property type="match status" value="1"/>
</dbReference>
<dbReference type="Pfam" id="PF04070">
    <property type="entry name" value="DUF378"/>
    <property type="match status" value="1"/>
</dbReference>
<comment type="caution">
    <text evidence="2">The sequence shown here is derived from an EMBL/GenBank/DDBJ whole genome shotgun (WGS) entry which is preliminary data.</text>
</comment>
<keyword evidence="3" id="KW-1185">Reference proteome</keyword>
<sequence length="76" mass="8153">MRALNIITLILIIVGGLNWGLVGLFQFDLVAALFGGQDAALARIVYVLVGASAVWQLVPLMRSFSDGETAAQGRRH</sequence>
<dbReference type="PATRIC" id="fig|429727.3.peg.1772"/>
<dbReference type="Proteomes" id="UP000033649">
    <property type="component" value="Unassembled WGS sequence"/>
</dbReference>
<dbReference type="EMBL" id="JZEY01000054">
    <property type="protein sequence ID" value="KKB09873.1"/>
    <property type="molecule type" value="Genomic_DNA"/>
</dbReference>
<evidence type="ECO:0000256" key="1">
    <source>
        <dbReference type="SAM" id="Phobius"/>
    </source>
</evidence>
<organism evidence="2 3">
    <name type="scientific">Devosia chinhatensis</name>
    <dbReference type="NCBI Taxonomy" id="429727"/>
    <lineage>
        <taxon>Bacteria</taxon>
        <taxon>Pseudomonadati</taxon>
        <taxon>Pseudomonadota</taxon>
        <taxon>Alphaproteobacteria</taxon>
        <taxon>Hyphomicrobiales</taxon>
        <taxon>Devosiaceae</taxon>
        <taxon>Devosia</taxon>
    </lineage>
</organism>
<evidence type="ECO:0000313" key="3">
    <source>
        <dbReference type="Proteomes" id="UP000033649"/>
    </source>
</evidence>
<reference evidence="2 3" key="1">
    <citation type="submission" date="2015-03" db="EMBL/GenBank/DDBJ databases">
        <authorList>
            <person name="Hassan Y."/>
            <person name="Lepp D."/>
            <person name="Li X.-Z."/>
            <person name="Zhou T."/>
        </authorList>
    </citation>
    <scope>NUCLEOTIDE SEQUENCE [LARGE SCALE GENOMIC DNA]</scope>
    <source>
        <strain evidence="2 3">IPL18</strain>
    </source>
</reference>
<dbReference type="PANTHER" id="PTHR37304">
    <property type="entry name" value="MEMBRANE PROTEIN-RELATED"/>
    <property type="match status" value="1"/>
</dbReference>
<dbReference type="STRING" id="429727.VE26_08580"/>
<keyword evidence="1" id="KW-1133">Transmembrane helix</keyword>
<keyword evidence="1" id="KW-0472">Membrane</keyword>
<feature type="transmembrane region" description="Helical" evidence="1">
    <location>
        <begin position="39"/>
        <end position="58"/>
    </location>
</feature>
<dbReference type="AlphaFoldDB" id="A0A0F5FM31"/>
<proteinExistence type="predicted"/>
<evidence type="ECO:0000313" key="2">
    <source>
        <dbReference type="EMBL" id="KKB09873.1"/>
    </source>
</evidence>
<dbReference type="RefSeq" id="WP_046104564.1">
    <property type="nucleotide sequence ID" value="NZ_JZEY01000054.1"/>
</dbReference>
<feature type="transmembrane region" description="Helical" evidence="1">
    <location>
        <begin position="6"/>
        <end position="27"/>
    </location>
</feature>